<evidence type="ECO:0000313" key="6">
    <source>
        <dbReference type="Proteomes" id="UP000824469"/>
    </source>
</evidence>
<accession>A0AA38GAA8</accession>
<evidence type="ECO:0000259" key="4">
    <source>
        <dbReference type="Pfam" id="PF22754"/>
    </source>
</evidence>
<reference evidence="5 6" key="1">
    <citation type="journal article" date="2021" name="Nat. Plants">
        <title>The Taxus genome provides insights into paclitaxel biosynthesis.</title>
        <authorList>
            <person name="Xiong X."/>
            <person name="Gou J."/>
            <person name="Liao Q."/>
            <person name="Li Y."/>
            <person name="Zhou Q."/>
            <person name="Bi G."/>
            <person name="Li C."/>
            <person name="Du R."/>
            <person name="Wang X."/>
            <person name="Sun T."/>
            <person name="Guo L."/>
            <person name="Liang H."/>
            <person name="Lu P."/>
            <person name="Wu Y."/>
            <person name="Zhang Z."/>
            <person name="Ro D.K."/>
            <person name="Shang Y."/>
            <person name="Huang S."/>
            <person name="Yan J."/>
        </authorList>
    </citation>
    <scope>NUCLEOTIDE SEQUENCE [LARGE SCALE GENOMIC DNA]</scope>
    <source>
        <strain evidence="5">Ta-2019</strain>
    </source>
</reference>
<dbReference type="EMBL" id="JAHRHJ020000004">
    <property type="protein sequence ID" value="KAH9317654.1"/>
    <property type="molecule type" value="Genomic_DNA"/>
</dbReference>
<name>A0AA38GAA8_TAXCH</name>
<evidence type="ECO:0000256" key="3">
    <source>
        <dbReference type="ARBA" id="ARBA00023242"/>
    </source>
</evidence>
<keyword evidence="6" id="KW-1185">Reference proteome</keyword>
<proteinExistence type="predicted"/>
<dbReference type="AlphaFoldDB" id="A0AA38GAA8"/>
<dbReference type="GO" id="GO:0000981">
    <property type="term" value="F:DNA-binding transcription factor activity, RNA polymerase II-specific"/>
    <property type="evidence" value="ECO:0007669"/>
    <property type="project" value="TreeGrafter"/>
</dbReference>
<comment type="caution">
    <text evidence="5">The sequence shown here is derived from an EMBL/GenBank/DDBJ whole genome shotgun (WGS) entry which is preliminary data.</text>
</comment>
<comment type="subcellular location">
    <subcellularLocation>
        <location evidence="1">Nucleus</location>
    </subcellularLocation>
</comment>
<evidence type="ECO:0000256" key="1">
    <source>
        <dbReference type="ARBA" id="ARBA00004123"/>
    </source>
</evidence>
<dbReference type="GO" id="GO:0090575">
    <property type="term" value="C:RNA polymerase II transcription regulator complex"/>
    <property type="evidence" value="ECO:0007669"/>
    <property type="project" value="TreeGrafter"/>
</dbReference>
<dbReference type="Pfam" id="PF22754">
    <property type="entry name" value="bHLH-TF_ACT-like_plant"/>
    <property type="match status" value="1"/>
</dbReference>
<feature type="non-terminal residue" evidence="5">
    <location>
        <position position="1"/>
    </location>
</feature>
<evidence type="ECO:0000313" key="5">
    <source>
        <dbReference type="EMBL" id="KAH9317654.1"/>
    </source>
</evidence>
<dbReference type="Proteomes" id="UP000824469">
    <property type="component" value="Unassembled WGS sequence"/>
</dbReference>
<evidence type="ECO:0000256" key="2">
    <source>
        <dbReference type="ARBA" id="ARBA00023125"/>
    </source>
</evidence>
<dbReference type="InterPro" id="IPR015660">
    <property type="entry name" value="MASH1/Ascl1a-like"/>
</dbReference>
<organism evidence="5 6">
    <name type="scientific">Taxus chinensis</name>
    <name type="common">Chinese yew</name>
    <name type="synonym">Taxus wallichiana var. chinensis</name>
    <dbReference type="NCBI Taxonomy" id="29808"/>
    <lineage>
        <taxon>Eukaryota</taxon>
        <taxon>Viridiplantae</taxon>
        <taxon>Streptophyta</taxon>
        <taxon>Embryophyta</taxon>
        <taxon>Tracheophyta</taxon>
        <taxon>Spermatophyta</taxon>
        <taxon>Pinopsida</taxon>
        <taxon>Pinidae</taxon>
        <taxon>Conifers II</taxon>
        <taxon>Cupressales</taxon>
        <taxon>Taxaceae</taxon>
        <taxon>Taxus</taxon>
    </lineage>
</organism>
<feature type="domain" description="Plant bHLH transcription factor ACT-like" evidence="4">
    <location>
        <begin position="66"/>
        <end position="136"/>
    </location>
</feature>
<sequence>GSRSVEDQVEAAIGYINHLQKQIYDLAEKREVMKLSAIHDHQEKNHKILPFSCGSDPLSTLTIIPVGSGILVSINTLKHEVLLSDIVLALENDGLEVLSAMTSTTEEKVFYTVFAKFSDLACFDNANLHQKLCRLISRNISAA</sequence>
<dbReference type="PANTHER" id="PTHR13935">
    <property type="entry name" value="ACHAETE-SCUTE TRANSCRIPTION FACTOR-RELATED"/>
    <property type="match status" value="1"/>
</dbReference>
<protein>
    <recommendedName>
        <fullName evidence="4">Plant bHLH transcription factor ACT-like domain-containing protein</fullName>
    </recommendedName>
</protein>
<keyword evidence="2" id="KW-0238">DNA-binding</keyword>
<dbReference type="GO" id="GO:0000977">
    <property type="term" value="F:RNA polymerase II transcription regulatory region sequence-specific DNA binding"/>
    <property type="evidence" value="ECO:0007669"/>
    <property type="project" value="TreeGrafter"/>
</dbReference>
<gene>
    <name evidence="5" type="ORF">KI387_019423</name>
</gene>
<dbReference type="PANTHER" id="PTHR13935:SF106">
    <property type="entry name" value="ACHAETE-SCUTE COMPLEX PROTEIN T5-RELATED"/>
    <property type="match status" value="1"/>
</dbReference>
<keyword evidence="3" id="KW-0539">Nucleus</keyword>
<dbReference type="InterPro" id="IPR054502">
    <property type="entry name" value="bHLH-TF_ACT-like_plant"/>
</dbReference>